<accession>Q0C0D2</accession>
<gene>
    <name evidence="3" type="ordered locus">HNE_2114</name>
</gene>
<evidence type="ECO:0000313" key="3">
    <source>
        <dbReference type="EMBL" id="ABI75354.1"/>
    </source>
</evidence>
<feature type="transmembrane region" description="Helical" evidence="2">
    <location>
        <begin position="113"/>
        <end position="129"/>
    </location>
</feature>
<keyword evidence="2" id="KW-1133">Transmembrane helix</keyword>
<protein>
    <submittedName>
        <fullName evidence="3">Putative membrane protein</fullName>
    </submittedName>
</protein>
<dbReference type="EMBL" id="CP000158">
    <property type="protein sequence ID" value="ABI75354.1"/>
    <property type="molecule type" value="Genomic_DNA"/>
</dbReference>
<reference evidence="3 4" key="1">
    <citation type="journal article" date="2006" name="J. Bacteriol.">
        <title>Comparative genomic evidence for a close relationship between the dimorphic prosthecate bacteria Hyphomonas neptunium and Caulobacter crescentus.</title>
        <authorList>
            <person name="Badger J.H."/>
            <person name="Hoover T.R."/>
            <person name="Brun Y.V."/>
            <person name="Weiner R.M."/>
            <person name="Laub M.T."/>
            <person name="Alexandre G."/>
            <person name="Mrazek J."/>
            <person name="Ren Q."/>
            <person name="Paulsen I.T."/>
            <person name="Nelson K.E."/>
            <person name="Khouri H.M."/>
            <person name="Radune D."/>
            <person name="Sosa J."/>
            <person name="Dodson R.J."/>
            <person name="Sullivan S.A."/>
            <person name="Rosovitz M.J."/>
            <person name="Madupu R."/>
            <person name="Brinkac L.M."/>
            <person name="Durkin A.S."/>
            <person name="Daugherty S.C."/>
            <person name="Kothari S.P."/>
            <person name="Giglio M.G."/>
            <person name="Zhou L."/>
            <person name="Haft D.H."/>
            <person name="Selengut J.D."/>
            <person name="Davidsen T.M."/>
            <person name="Yang Q."/>
            <person name="Zafar N."/>
            <person name="Ward N.L."/>
        </authorList>
    </citation>
    <scope>NUCLEOTIDE SEQUENCE [LARGE SCALE GENOMIC DNA]</scope>
    <source>
        <strain evidence="3 4">ATCC 15444</strain>
    </source>
</reference>
<dbReference type="RefSeq" id="WP_011647109.1">
    <property type="nucleotide sequence ID" value="NC_008358.1"/>
</dbReference>
<feature type="region of interest" description="Disordered" evidence="1">
    <location>
        <begin position="170"/>
        <end position="194"/>
    </location>
</feature>
<evidence type="ECO:0000256" key="1">
    <source>
        <dbReference type="SAM" id="MobiDB-lite"/>
    </source>
</evidence>
<dbReference type="STRING" id="228405.HNE_2114"/>
<sequence>MNTALPWIMFVLGLFYAAGGIVLVRRMAVDTMLDKAIAAITLKTDKAEDTATRILTVGAWLTLASGLALMAQSRAAVVLFALNIALQGAYLVWASRARVPEDEADRQGRQATINAYFIYIGAFGLVILMEQRGLWRPWFGTGLGGLAAELMVAGLTTAAFVWMVWNPPGARSRKGGRGRTYPDFLSDDDDDQPAYDPSIPPVRLRLAPEYQCWPTWDDASFYNVDPAGLGFSDALLKRLEDWDALFQKSYNPDDPFNSGFASVADERLWADQAIAVWEGICEEWTGEAVNKISHVPYLMETAFEGVNAYALPGEEALQRMANNCGVFEIRDVLFRLDELAAQRAAVPDWDGDTQDDIARVQEFYARALARVAGKYREDVAAGLASPEEETRRWVGLALDRQLS</sequence>
<dbReference type="KEGG" id="hne:HNE_2114"/>
<keyword evidence="2" id="KW-0812">Transmembrane</keyword>
<dbReference type="Proteomes" id="UP000001959">
    <property type="component" value="Chromosome"/>
</dbReference>
<dbReference type="AlphaFoldDB" id="Q0C0D2"/>
<dbReference type="HOGENOM" id="CLU_682913_0_0_5"/>
<feature type="transmembrane region" description="Helical" evidence="2">
    <location>
        <begin position="75"/>
        <end position="93"/>
    </location>
</feature>
<feature type="transmembrane region" description="Helical" evidence="2">
    <location>
        <begin position="50"/>
        <end position="69"/>
    </location>
</feature>
<evidence type="ECO:0000313" key="4">
    <source>
        <dbReference type="Proteomes" id="UP000001959"/>
    </source>
</evidence>
<evidence type="ECO:0000256" key="2">
    <source>
        <dbReference type="SAM" id="Phobius"/>
    </source>
</evidence>
<feature type="transmembrane region" description="Helical" evidence="2">
    <location>
        <begin position="6"/>
        <end position="29"/>
    </location>
</feature>
<organism evidence="3 4">
    <name type="scientific">Hyphomonas neptunium (strain ATCC 15444)</name>
    <dbReference type="NCBI Taxonomy" id="228405"/>
    <lineage>
        <taxon>Bacteria</taxon>
        <taxon>Pseudomonadati</taxon>
        <taxon>Pseudomonadota</taxon>
        <taxon>Alphaproteobacteria</taxon>
        <taxon>Hyphomonadales</taxon>
        <taxon>Hyphomonadaceae</taxon>
        <taxon>Hyphomonas</taxon>
    </lineage>
</organism>
<keyword evidence="4" id="KW-1185">Reference proteome</keyword>
<proteinExistence type="predicted"/>
<feature type="transmembrane region" description="Helical" evidence="2">
    <location>
        <begin position="141"/>
        <end position="165"/>
    </location>
</feature>
<keyword evidence="2" id="KW-0472">Membrane</keyword>
<dbReference type="eggNOG" id="ENOG5033K1H">
    <property type="taxonomic scope" value="Bacteria"/>
</dbReference>
<name>Q0C0D2_HYPNA</name>